<keyword evidence="1" id="KW-0812">Transmembrane</keyword>
<name>A0A3M7PR22_BRAPC</name>
<evidence type="ECO:0000313" key="2">
    <source>
        <dbReference type="EMBL" id="RNA01473.1"/>
    </source>
</evidence>
<keyword evidence="1" id="KW-1133">Transmembrane helix</keyword>
<evidence type="ECO:0000313" key="3">
    <source>
        <dbReference type="Proteomes" id="UP000276133"/>
    </source>
</evidence>
<sequence length="78" mass="9181">MCRGIYLLAFIWFAAWVIGQTVVIYTLDKNILSKKLPDTWIQVFKKHTQSPRSYSRAFNDGLYEDIKRLSSEIILKLK</sequence>
<protein>
    <submittedName>
        <fullName evidence="2">Uncharacterized protein</fullName>
    </submittedName>
</protein>
<comment type="caution">
    <text evidence="2">The sequence shown here is derived from an EMBL/GenBank/DDBJ whole genome shotgun (WGS) entry which is preliminary data.</text>
</comment>
<organism evidence="2 3">
    <name type="scientific">Brachionus plicatilis</name>
    <name type="common">Marine rotifer</name>
    <name type="synonym">Brachionus muelleri</name>
    <dbReference type="NCBI Taxonomy" id="10195"/>
    <lineage>
        <taxon>Eukaryota</taxon>
        <taxon>Metazoa</taxon>
        <taxon>Spiralia</taxon>
        <taxon>Gnathifera</taxon>
        <taxon>Rotifera</taxon>
        <taxon>Eurotatoria</taxon>
        <taxon>Monogononta</taxon>
        <taxon>Pseudotrocha</taxon>
        <taxon>Ploima</taxon>
        <taxon>Brachionidae</taxon>
        <taxon>Brachionus</taxon>
    </lineage>
</organism>
<gene>
    <name evidence="2" type="ORF">BpHYR1_011000</name>
</gene>
<dbReference type="AlphaFoldDB" id="A0A3M7PR22"/>
<accession>A0A3M7PR22</accession>
<feature type="transmembrane region" description="Helical" evidence="1">
    <location>
        <begin position="6"/>
        <end position="27"/>
    </location>
</feature>
<reference evidence="2 3" key="1">
    <citation type="journal article" date="2018" name="Sci. Rep.">
        <title>Genomic signatures of local adaptation to the degree of environmental predictability in rotifers.</title>
        <authorList>
            <person name="Franch-Gras L."/>
            <person name="Hahn C."/>
            <person name="Garcia-Roger E.M."/>
            <person name="Carmona M.J."/>
            <person name="Serra M."/>
            <person name="Gomez A."/>
        </authorList>
    </citation>
    <scope>NUCLEOTIDE SEQUENCE [LARGE SCALE GENOMIC DNA]</scope>
    <source>
        <strain evidence="2">HYR1</strain>
    </source>
</reference>
<keyword evidence="3" id="KW-1185">Reference proteome</keyword>
<proteinExistence type="predicted"/>
<dbReference type="Proteomes" id="UP000276133">
    <property type="component" value="Unassembled WGS sequence"/>
</dbReference>
<evidence type="ECO:0000256" key="1">
    <source>
        <dbReference type="SAM" id="Phobius"/>
    </source>
</evidence>
<dbReference type="EMBL" id="REGN01009307">
    <property type="protein sequence ID" value="RNA01473.1"/>
    <property type="molecule type" value="Genomic_DNA"/>
</dbReference>
<keyword evidence="1" id="KW-0472">Membrane</keyword>